<dbReference type="Pfam" id="PF00497">
    <property type="entry name" value="SBP_bac_3"/>
    <property type="match status" value="1"/>
</dbReference>
<evidence type="ECO:0000256" key="3">
    <source>
        <dbReference type="ARBA" id="ARBA00012282"/>
    </source>
</evidence>
<proteinExistence type="predicted"/>
<keyword evidence="6" id="KW-1133">Transmembrane helix</keyword>
<comment type="catalytic activity">
    <reaction evidence="5">
        <text>3',3'-c-di-GMP + H2O = 5'-phosphoguanylyl(3'-&gt;5')guanosine + H(+)</text>
        <dbReference type="Rhea" id="RHEA:24902"/>
        <dbReference type="ChEBI" id="CHEBI:15377"/>
        <dbReference type="ChEBI" id="CHEBI:15378"/>
        <dbReference type="ChEBI" id="CHEBI:58754"/>
        <dbReference type="ChEBI" id="CHEBI:58805"/>
        <dbReference type="EC" id="3.1.4.52"/>
    </reaction>
    <physiologicalReaction direction="left-to-right" evidence="5">
        <dbReference type="Rhea" id="RHEA:24903"/>
    </physiologicalReaction>
</comment>
<sequence length="1248" mass="139194">MRLLPACLLLLMSLWTTAASALNLTQEEQNWLSKHPDIRLGVDSAWPPFEFRDPSGRYQGLSADYIGLIEKRLGITATALPPSSWTQLLDQARNNRLDLLAGVMSTPERQQYLSFTRPYLDFPIVILAHNGGPQPRSLQDLYGLKIAVVDNYAPHELLRTHHPDLNLVAMANVSSTLQALATGQVDAVVGDLASSIWSLRELKLDGLHVSGQTPYRYQLAMAAPRESSLLVSILDKVMADLSPSEIDAIHERWVADALDQRTLWTDLLLYGLPALLLLIVVLAIVIRINRRLSSEISRRIALEQELRSSEYHYRSLIESLSAIAWEADANEFTYSYVSPHAEGLLGYALKEWLKPGFWRSILHPDDALWAQTYCESETAAGRDHSLDYRVIRADGRALWVRNIVSMIEQGHKPLMRGLMIDISETKRAEHALRLSEQKFASVFEQCPDILVIARHSDGCLLDVNEAFEEQIGLQHAQVIGHTATELGLWEAEQAGPSLLERLHRGGIRNLEMTFRRSNGQRFTGLTSAQTFDLDGTAAMVVAVRDISQLKQTQEQLQTSEEKFAKAFHASPDGLLLSRQSDGLLIEVNEGFCRLTGYDLNPLINNQTALELGIWVDLDERRRLVERLRQDGFVRDFSCLIRRSDGQIRLCELSARPLPIAGVDCMLTIARDITERHLMQEKLQLAATVFENTAEAVLITDTEQHISAVNRAFSEITGYSEIEALGQTPRLMASGQHDSAFYAAMWHQLTAEGHWQGEICNKRKNGELYPGWVTISVVRNHEREITHFVSVFADISSLKHAQAKLDYQAHHDPLTGLPNRALFENRLQAALTCSQGSSHQGAVLFLDLDRFKHINDSLGHPVGDLLLKGIAQRLKEQVRDVDTVARLGGDEFIILLPGLHRPSDASAIANKLLACFVAPFQAGEHEFFTSASIGISLYPQDGTDVASLIRNADAAMYRSKAKGRNRVEAYTRDLTAQASERIALEHELRRAIERNELSLCYQPKFSLKTQSLVGAEALIRWSHPTFGEVPPEHFIHLAEDNGSILQLGDWVLEQACRQMQAWKAEYLPFGPLSINLAGAQLRQPNLAGRIEQLLGAYRLEAGDLQLEITENFIMSQAEEALIVLDQLKQLGVQLAIDDFGTGYSSLSYLKRLPLDILKIDQSFIRGLPEDAHDAAIARAIIALGRSMQLTIIAEGVETQAQQQFLAAEGCEQIQGYYVSLPLPPAEFAAQFLRIAPTDLSDGTSPIPPL</sequence>
<dbReference type="AlphaFoldDB" id="A0A089WKI2"/>
<keyword evidence="4" id="KW-0973">c-di-GMP</keyword>
<dbReference type="SMART" id="SM00086">
    <property type="entry name" value="PAC"/>
    <property type="match status" value="4"/>
</dbReference>
<dbReference type="InterPro" id="IPR001610">
    <property type="entry name" value="PAC"/>
</dbReference>
<dbReference type="CDD" id="cd01949">
    <property type="entry name" value="GGDEF"/>
    <property type="match status" value="1"/>
</dbReference>
<evidence type="ECO:0000256" key="5">
    <source>
        <dbReference type="ARBA" id="ARBA00051114"/>
    </source>
</evidence>
<dbReference type="InterPro" id="IPR035965">
    <property type="entry name" value="PAS-like_dom_sf"/>
</dbReference>
<evidence type="ECO:0000313" key="13">
    <source>
        <dbReference type="Proteomes" id="UP000029493"/>
    </source>
</evidence>
<dbReference type="InterPro" id="IPR001638">
    <property type="entry name" value="Solute-binding_3/MltF_N"/>
</dbReference>
<dbReference type="SUPFAM" id="SSF55785">
    <property type="entry name" value="PYP-like sensor domain (PAS domain)"/>
    <property type="match status" value="4"/>
</dbReference>
<keyword evidence="7" id="KW-0732">Signal</keyword>
<dbReference type="SUPFAM" id="SSF55073">
    <property type="entry name" value="Nucleotide cyclase"/>
    <property type="match status" value="1"/>
</dbReference>
<dbReference type="InterPro" id="IPR043128">
    <property type="entry name" value="Rev_trsase/Diguanyl_cyclase"/>
</dbReference>
<feature type="transmembrane region" description="Helical" evidence="6">
    <location>
        <begin position="267"/>
        <end position="289"/>
    </location>
</feature>
<keyword evidence="6" id="KW-0812">Transmembrane</keyword>
<feature type="domain" description="PAS" evidence="8">
    <location>
        <begin position="559"/>
        <end position="611"/>
    </location>
</feature>
<dbReference type="PROSITE" id="PS50113">
    <property type="entry name" value="PAC"/>
    <property type="match status" value="3"/>
</dbReference>
<dbReference type="FunFam" id="3.20.20.450:FF:000001">
    <property type="entry name" value="Cyclic di-GMP phosphodiesterase yahA"/>
    <property type="match status" value="1"/>
</dbReference>
<dbReference type="EC" id="3.1.4.52" evidence="3"/>
<keyword evidence="6" id="KW-0472">Membrane</keyword>
<dbReference type="CDD" id="cd01948">
    <property type="entry name" value="EAL"/>
    <property type="match status" value="1"/>
</dbReference>
<evidence type="ECO:0000259" key="10">
    <source>
        <dbReference type="PROSITE" id="PS50883"/>
    </source>
</evidence>
<dbReference type="SUPFAM" id="SSF141868">
    <property type="entry name" value="EAL domain-like"/>
    <property type="match status" value="1"/>
</dbReference>
<keyword evidence="13" id="KW-1185">Reference proteome</keyword>
<dbReference type="NCBIfam" id="TIGR00254">
    <property type="entry name" value="GGDEF"/>
    <property type="match status" value="1"/>
</dbReference>
<dbReference type="SUPFAM" id="SSF53850">
    <property type="entry name" value="Periplasmic binding protein-like II"/>
    <property type="match status" value="1"/>
</dbReference>
<dbReference type="InterPro" id="IPR052155">
    <property type="entry name" value="Biofilm_reg_signaling"/>
</dbReference>
<feature type="domain" description="PAC" evidence="9">
    <location>
        <begin position="508"/>
        <end position="558"/>
    </location>
</feature>
<protein>
    <recommendedName>
        <fullName evidence="3">cyclic-guanylate-specific phosphodiesterase</fullName>
        <ecNumber evidence="3">3.1.4.52</ecNumber>
    </recommendedName>
</protein>
<dbReference type="KEGG" id="psw:LK03_07390"/>
<dbReference type="InterPro" id="IPR000160">
    <property type="entry name" value="GGDEF_dom"/>
</dbReference>
<comment type="cofactor">
    <cofactor evidence="1">
        <name>Mg(2+)</name>
        <dbReference type="ChEBI" id="CHEBI:18420"/>
    </cofactor>
</comment>
<dbReference type="eggNOG" id="COG0834">
    <property type="taxonomic scope" value="Bacteria"/>
</dbReference>
<dbReference type="SMART" id="SM00062">
    <property type="entry name" value="PBPb"/>
    <property type="match status" value="1"/>
</dbReference>
<dbReference type="Proteomes" id="UP000029493">
    <property type="component" value="Chromosome"/>
</dbReference>
<dbReference type="EMBL" id="CP009455">
    <property type="protein sequence ID" value="AIR89106.1"/>
    <property type="molecule type" value="Genomic_DNA"/>
</dbReference>
<organism evidence="12 13">
    <name type="scientific">Pseudomonas cremoricolorata</name>
    <dbReference type="NCBI Taxonomy" id="157783"/>
    <lineage>
        <taxon>Bacteria</taxon>
        <taxon>Pseudomonadati</taxon>
        <taxon>Pseudomonadota</taxon>
        <taxon>Gammaproteobacteria</taxon>
        <taxon>Pseudomonadales</taxon>
        <taxon>Pseudomonadaceae</taxon>
        <taxon>Pseudomonas</taxon>
    </lineage>
</organism>
<dbReference type="InterPro" id="IPR013655">
    <property type="entry name" value="PAS_fold_3"/>
</dbReference>
<dbReference type="PROSITE" id="PS50112">
    <property type="entry name" value="PAS"/>
    <property type="match status" value="3"/>
</dbReference>
<feature type="domain" description="PAC" evidence="9">
    <location>
        <begin position="384"/>
        <end position="434"/>
    </location>
</feature>
<dbReference type="Gene3D" id="3.20.20.450">
    <property type="entry name" value="EAL domain"/>
    <property type="match status" value="1"/>
</dbReference>
<dbReference type="InterPro" id="IPR000700">
    <property type="entry name" value="PAS-assoc_C"/>
</dbReference>
<evidence type="ECO:0000259" key="9">
    <source>
        <dbReference type="PROSITE" id="PS50113"/>
    </source>
</evidence>
<dbReference type="CDD" id="cd00130">
    <property type="entry name" value="PAS"/>
    <property type="match status" value="4"/>
</dbReference>
<dbReference type="Pfam" id="PF00563">
    <property type="entry name" value="EAL"/>
    <property type="match status" value="1"/>
</dbReference>
<dbReference type="GO" id="GO:0005886">
    <property type="term" value="C:plasma membrane"/>
    <property type="evidence" value="ECO:0007669"/>
    <property type="project" value="UniProtKB-SubCell"/>
</dbReference>
<evidence type="ECO:0000256" key="4">
    <source>
        <dbReference type="ARBA" id="ARBA00022636"/>
    </source>
</evidence>
<dbReference type="RefSeq" id="WP_038411731.1">
    <property type="nucleotide sequence ID" value="NZ_CP009455.1"/>
</dbReference>
<name>A0A089WKI2_9PSED</name>
<evidence type="ECO:0000259" key="11">
    <source>
        <dbReference type="PROSITE" id="PS50887"/>
    </source>
</evidence>
<dbReference type="SMART" id="SM00052">
    <property type="entry name" value="EAL"/>
    <property type="match status" value="1"/>
</dbReference>
<dbReference type="InterPro" id="IPR029787">
    <property type="entry name" value="Nucleotide_cyclase"/>
</dbReference>
<evidence type="ECO:0000256" key="7">
    <source>
        <dbReference type="SAM" id="SignalP"/>
    </source>
</evidence>
<dbReference type="Pfam" id="PF08447">
    <property type="entry name" value="PAS_3"/>
    <property type="match status" value="1"/>
</dbReference>
<dbReference type="PANTHER" id="PTHR44757">
    <property type="entry name" value="DIGUANYLATE CYCLASE DGCP"/>
    <property type="match status" value="1"/>
</dbReference>
<dbReference type="CDD" id="cd01007">
    <property type="entry name" value="PBP2_BvgS_HisK_like"/>
    <property type="match status" value="1"/>
</dbReference>
<dbReference type="InterPro" id="IPR001633">
    <property type="entry name" value="EAL_dom"/>
</dbReference>
<evidence type="ECO:0000256" key="2">
    <source>
        <dbReference type="ARBA" id="ARBA00004533"/>
    </source>
</evidence>
<evidence type="ECO:0000259" key="8">
    <source>
        <dbReference type="PROSITE" id="PS50112"/>
    </source>
</evidence>
<evidence type="ECO:0000256" key="6">
    <source>
        <dbReference type="SAM" id="Phobius"/>
    </source>
</evidence>
<dbReference type="PROSITE" id="PS50883">
    <property type="entry name" value="EAL"/>
    <property type="match status" value="1"/>
</dbReference>
<evidence type="ECO:0000256" key="1">
    <source>
        <dbReference type="ARBA" id="ARBA00001946"/>
    </source>
</evidence>
<dbReference type="OrthoDB" id="9804951at2"/>
<dbReference type="GO" id="GO:0071732">
    <property type="term" value="P:cellular response to nitric oxide"/>
    <property type="evidence" value="ECO:0007669"/>
    <property type="project" value="UniProtKB-ARBA"/>
</dbReference>
<dbReference type="NCBIfam" id="TIGR00229">
    <property type="entry name" value="sensory_box"/>
    <property type="match status" value="4"/>
</dbReference>
<dbReference type="PROSITE" id="PS50887">
    <property type="entry name" value="GGDEF"/>
    <property type="match status" value="1"/>
</dbReference>
<feature type="domain" description="PAS" evidence="8">
    <location>
        <begin position="681"/>
        <end position="727"/>
    </location>
</feature>
<dbReference type="GO" id="GO:0071111">
    <property type="term" value="F:cyclic-guanylate-specific phosphodiesterase activity"/>
    <property type="evidence" value="ECO:0007669"/>
    <property type="project" value="UniProtKB-EC"/>
</dbReference>
<dbReference type="InterPro" id="IPR035919">
    <property type="entry name" value="EAL_sf"/>
</dbReference>
<evidence type="ECO:0000313" key="12">
    <source>
        <dbReference type="EMBL" id="AIR89106.1"/>
    </source>
</evidence>
<comment type="subcellular location">
    <subcellularLocation>
        <location evidence="2">Cell inner membrane</location>
    </subcellularLocation>
</comment>
<feature type="signal peptide" evidence="7">
    <location>
        <begin position="1"/>
        <end position="21"/>
    </location>
</feature>
<dbReference type="Pfam" id="PF13426">
    <property type="entry name" value="PAS_9"/>
    <property type="match status" value="3"/>
</dbReference>
<dbReference type="FunFam" id="3.30.70.270:FF:000001">
    <property type="entry name" value="Diguanylate cyclase domain protein"/>
    <property type="match status" value="1"/>
</dbReference>
<feature type="domain" description="PAC" evidence="9">
    <location>
        <begin position="754"/>
        <end position="806"/>
    </location>
</feature>
<dbReference type="Gene3D" id="3.40.190.10">
    <property type="entry name" value="Periplasmic binding protein-like II"/>
    <property type="match status" value="2"/>
</dbReference>
<dbReference type="Pfam" id="PF00990">
    <property type="entry name" value="GGDEF"/>
    <property type="match status" value="1"/>
</dbReference>
<reference evidence="12 13" key="1">
    <citation type="submission" date="2014-09" db="EMBL/GenBank/DDBJ databases">
        <authorList>
            <person name="Chan K.-G."/>
        </authorList>
    </citation>
    <scope>NUCLEOTIDE SEQUENCE [LARGE SCALE GENOMIC DNA]</scope>
    <source>
        <strain evidence="12 13">ND07</strain>
    </source>
</reference>
<dbReference type="SMART" id="SM00267">
    <property type="entry name" value="GGDEF"/>
    <property type="match status" value="1"/>
</dbReference>
<feature type="domain" description="EAL" evidence="10">
    <location>
        <begin position="980"/>
        <end position="1234"/>
    </location>
</feature>
<dbReference type="PANTHER" id="PTHR44757:SF2">
    <property type="entry name" value="BIOFILM ARCHITECTURE MAINTENANCE PROTEIN MBAA"/>
    <property type="match status" value="1"/>
</dbReference>
<dbReference type="eggNOG" id="COG5001">
    <property type="taxonomic scope" value="Bacteria"/>
</dbReference>
<dbReference type="Gene3D" id="3.30.450.20">
    <property type="entry name" value="PAS domain"/>
    <property type="match status" value="4"/>
</dbReference>
<gene>
    <name evidence="12" type="ORF">LK03_07390</name>
</gene>
<feature type="domain" description="GGDEF" evidence="11">
    <location>
        <begin position="838"/>
        <end position="971"/>
    </location>
</feature>
<feature type="domain" description="PAS" evidence="8">
    <location>
        <begin position="309"/>
        <end position="366"/>
    </location>
</feature>
<dbReference type="STRING" id="157783.LK03_07390"/>
<dbReference type="Gene3D" id="3.30.70.270">
    <property type="match status" value="1"/>
</dbReference>
<feature type="chain" id="PRO_5001851021" description="cyclic-guanylate-specific phosphodiesterase" evidence="7">
    <location>
        <begin position="22"/>
        <end position="1248"/>
    </location>
</feature>
<dbReference type="SMART" id="SM00091">
    <property type="entry name" value="PAS"/>
    <property type="match status" value="4"/>
</dbReference>
<accession>A0A089WKI2</accession>
<dbReference type="InterPro" id="IPR000014">
    <property type="entry name" value="PAS"/>
</dbReference>